<evidence type="ECO:0000313" key="6">
    <source>
        <dbReference type="EMBL" id="MEQ2371323.1"/>
    </source>
</evidence>
<feature type="repeat" description="Cell wall-binding" evidence="5">
    <location>
        <begin position="372"/>
        <end position="391"/>
    </location>
</feature>
<dbReference type="SMART" id="SM00641">
    <property type="entry name" value="Glyco_25"/>
    <property type="match status" value="1"/>
</dbReference>
<dbReference type="Pfam" id="PF01473">
    <property type="entry name" value="Choline_bind_1"/>
    <property type="match status" value="3"/>
</dbReference>
<dbReference type="RefSeq" id="WP_178643445.1">
    <property type="nucleotide sequence ID" value="NZ_JBBMEJ010000011.1"/>
</dbReference>
<dbReference type="Gene3D" id="2.10.270.10">
    <property type="entry name" value="Cholin Binding"/>
    <property type="match status" value="3"/>
</dbReference>
<evidence type="ECO:0000256" key="2">
    <source>
        <dbReference type="ARBA" id="ARBA00022737"/>
    </source>
</evidence>
<dbReference type="SUPFAM" id="SSF69360">
    <property type="entry name" value="Cell wall binding repeat"/>
    <property type="match status" value="1"/>
</dbReference>
<dbReference type="SUPFAM" id="SSF51445">
    <property type="entry name" value="(Trans)glycosidases"/>
    <property type="match status" value="1"/>
</dbReference>
<dbReference type="Gene3D" id="3.20.20.80">
    <property type="entry name" value="Glycosidases"/>
    <property type="match status" value="1"/>
</dbReference>
<keyword evidence="3" id="KW-0378">Hydrolase</keyword>
<organism evidence="6 7">
    <name type="scientific">Blautia aquisgranensis</name>
    <dbReference type="NCBI Taxonomy" id="3133153"/>
    <lineage>
        <taxon>Bacteria</taxon>
        <taxon>Bacillati</taxon>
        <taxon>Bacillota</taxon>
        <taxon>Clostridia</taxon>
        <taxon>Lachnospirales</taxon>
        <taxon>Lachnospiraceae</taxon>
        <taxon>Blautia</taxon>
    </lineage>
</organism>
<gene>
    <name evidence="6" type="ORF">WMO28_10280</name>
</gene>
<name>A0ABV1BFC5_9FIRM</name>
<sequence>MRDWKKWLAAGCMAVLLGIGTIGTTAMAMGGGGVDRSEAVAQEEKVPLGKATQSSSSRAWKKINGICYNGSGQKLEGAITRGIDVSEWQDTINWAKVKKSNIDFAFIRISYGLNRIDEKYDYNMKQAEKAGVPAGTYVYSLATTTQQALKEAQLAIRKMDGYKVSYPVVYDIEYSRMRSLSSSQIANLAKAFCNEVKKAGYYPMIYCNTDWYDNKIDWSKLTGYDVWLARYGDRIMAPSMKNYKYTIWQSTDGDGGGYLNSTKGLVAGIPSYSTVDVDFGYVDYTKIITPRWSAVSTYKASTKPDTANRRIGWFTENGKKFYYLNGSKKTGWVEVNGKKYYVHKTQGMYKNKLITDSKKIVRYVDKNGVLVKNKWITVNGKKYYFDKNGHALKGMKKVGGNYYYFHTEKAYMMKNTKYKNSNGDVYYFENNGTMAKSVFYTWKENGKSNTYYFTGNGKMHRSWLTRNGKTCCFDKTTGIMYKNCTVKMNGRTYTFDKDGRYVRPTQKKDEK</sequence>
<dbReference type="CDD" id="cd06414">
    <property type="entry name" value="GH25_LytC-like"/>
    <property type="match status" value="1"/>
</dbReference>
<protein>
    <submittedName>
        <fullName evidence="6">GH25 family lysozyme</fullName>
    </submittedName>
</protein>
<accession>A0ABV1BFC5</accession>
<dbReference type="PANTHER" id="PTHR34135:SF2">
    <property type="entry name" value="LYSOZYME"/>
    <property type="match status" value="1"/>
</dbReference>
<dbReference type="PROSITE" id="PS51904">
    <property type="entry name" value="GLYCOSYL_HYDROL_F25_2"/>
    <property type="match status" value="1"/>
</dbReference>
<proteinExistence type="inferred from homology"/>
<dbReference type="InterPro" id="IPR018077">
    <property type="entry name" value="Glyco_hydro_fam25_subgr"/>
</dbReference>
<dbReference type="InterPro" id="IPR002053">
    <property type="entry name" value="Glyco_hydro_25"/>
</dbReference>
<dbReference type="PROSITE" id="PS51170">
    <property type="entry name" value="CW"/>
    <property type="match status" value="1"/>
</dbReference>
<comment type="caution">
    <text evidence="6">The sequence shown here is derived from an EMBL/GenBank/DDBJ whole genome shotgun (WGS) entry which is preliminary data.</text>
</comment>
<reference evidence="6 7" key="1">
    <citation type="submission" date="2024-03" db="EMBL/GenBank/DDBJ databases">
        <title>Human intestinal bacterial collection.</title>
        <authorList>
            <person name="Pauvert C."/>
            <person name="Hitch T.C.A."/>
            <person name="Clavel T."/>
        </authorList>
    </citation>
    <scope>NUCLEOTIDE SEQUENCE [LARGE SCALE GENOMIC DNA]</scope>
    <source>
        <strain evidence="6 7">CLA-JM-H16</strain>
    </source>
</reference>
<evidence type="ECO:0000256" key="3">
    <source>
        <dbReference type="ARBA" id="ARBA00022801"/>
    </source>
</evidence>
<keyword evidence="2" id="KW-0677">Repeat</keyword>
<evidence type="ECO:0000256" key="4">
    <source>
        <dbReference type="ARBA" id="ARBA00023295"/>
    </source>
</evidence>
<evidence type="ECO:0000256" key="1">
    <source>
        <dbReference type="ARBA" id="ARBA00010646"/>
    </source>
</evidence>
<evidence type="ECO:0000256" key="5">
    <source>
        <dbReference type="PROSITE-ProRule" id="PRU00591"/>
    </source>
</evidence>
<keyword evidence="4" id="KW-0326">Glycosidase</keyword>
<dbReference type="Proteomes" id="UP001473063">
    <property type="component" value="Unassembled WGS sequence"/>
</dbReference>
<comment type="similarity">
    <text evidence="1">Belongs to the glycosyl hydrolase 25 family.</text>
</comment>
<dbReference type="InterPro" id="IPR018337">
    <property type="entry name" value="Cell_wall/Cho-bd_repeat"/>
</dbReference>
<dbReference type="InterPro" id="IPR017853">
    <property type="entry name" value="GH"/>
</dbReference>
<dbReference type="Pfam" id="PF19127">
    <property type="entry name" value="Choline_bind_3"/>
    <property type="match status" value="1"/>
</dbReference>
<dbReference type="EMBL" id="JBBMEJ010000011">
    <property type="protein sequence ID" value="MEQ2371323.1"/>
    <property type="molecule type" value="Genomic_DNA"/>
</dbReference>
<evidence type="ECO:0000313" key="7">
    <source>
        <dbReference type="Proteomes" id="UP001473063"/>
    </source>
</evidence>
<keyword evidence="7" id="KW-1185">Reference proteome</keyword>
<dbReference type="Pfam" id="PF01183">
    <property type="entry name" value="Glyco_hydro_25"/>
    <property type="match status" value="1"/>
</dbReference>
<dbReference type="PANTHER" id="PTHR34135">
    <property type="entry name" value="LYSOZYME"/>
    <property type="match status" value="1"/>
</dbReference>